<dbReference type="Proteomes" id="UP001155145">
    <property type="component" value="Unassembled WGS sequence"/>
</dbReference>
<feature type="compositionally biased region" description="Basic and acidic residues" evidence="2">
    <location>
        <begin position="244"/>
        <end position="253"/>
    </location>
</feature>
<feature type="coiled-coil region" evidence="1">
    <location>
        <begin position="172"/>
        <end position="224"/>
    </location>
</feature>
<keyword evidence="3" id="KW-0732">Signal</keyword>
<dbReference type="EMBL" id="JAJFZT010000006">
    <property type="protein sequence ID" value="MCC3273148.1"/>
    <property type="molecule type" value="Genomic_DNA"/>
</dbReference>
<feature type="chain" id="PRO_5040873561" evidence="3">
    <location>
        <begin position="20"/>
        <end position="429"/>
    </location>
</feature>
<reference evidence="4" key="1">
    <citation type="submission" date="2021-10" db="EMBL/GenBank/DDBJ databases">
        <title>Novel species in genus Arthrobacter.</title>
        <authorList>
            <person name="Liu Y."/>
        </authorList>
    </citation>
    <scope>NUCLEOTIDE SEQUENCE</scope>
    <source>
        <strain evidence="4">Zg-Y462</strain>
        <strain evidence="6">zg-Y462</strain>
    </source>
</reference>
<feature type="region of interest" description="Disordered" evidence="2">
    <location>
        <begin position="244"/>
        <end position="294"/>
    </location>
</feature>
<dbReference type="SUPFAM" id="SSF53955">
    <property type="entry name" value="Lysozyme-like"/>
    <property type="match status" value="1"/>
</dbReference>
<proteinExistence type="predicted"/>
<dbReference type="Proteomes" id="UP000829758">
    <property type="component" value="Chromosome"/>
</dbReference>
<dbReference type="InterPro" id="IPR023346">
    <property type="entry name" value="Lysozyme-like_dom_sf"/>
</dbReference>
<protein>
    <submittedName>
        <fullName evidence="4">Lytic transglycosylase domain-containing protein</fullName>
    </submittedName>
</protein>
<organism evidence="4 7">
    <name type="scientific">Arthrobacter zhangbolii</name>
    <dbReference type="NCBI Taxonomy" id="2886936"/>
    <lineage>
        <taxon>Bacteria</taxon>
        <taxon>Bacillati</taxon>
        <taxon>Actinomycetota</taxon>
        <taxon>Actinomycetes</taxon>
        <taxon>Micrococcales</taxon>
        <taxon>Micrococcaceae</taxon>
        <taxon>Arthrobacter</taxon>
    </lineage>
</organism>
<evidence type="ECO:0000256" key="2">
    <source>
        <dbReference type="SAM" id="MobiDB-lite"/>
    </source>
</evidence>
<accession>A0A9X1S9I8</accession>
<name>A0A9X1S9I8_9MICC</name>
<dbReference type="EMBL" id="CP094984">
    <property type="protein sequence ID" value="UON93185.1"/>
    <property type="molecule type" value="Genomic_DNA"/>
</dbReference>
<dbReference type="RefSeq" id="WP_227929015.1">
    <property type="nucleotide sequence ID" value="NZ_CP094984.1"/>
</dbReference>
<keyword evidence="1" id="KW-0175">Coiled coil</keyword>
<evidence type="ECO:0000256" key="3">
    <source>
        <dbReference type="SAM" id="SignalP"/>
    </source>
</evidence>
<sequence length="429" mass="44537">MILTAVLASAVLSAAPAPAAESYPSWEDIRAAQSSASAKAAEADRVEGFLTELREEAGSLGDAAVSATNRYNAAVEELAANEQLLISLATQREAAAGHASDLMRQVAALAAQTYKTGGAAADSAALMLLDADGSVDALHGADLMDRVSSRAGNLYADALASEKVAAGFSEQEQQARDARAKLVAEAERYVEEADSSAAAAAAAIREEETRKSVLLAQLAELRDSTVEAEEARIRGIAAEKAFRDQEAAAERSAQESPRPGAGQAAGGEASPETAPPPVTSPSIPAPVKPAPVAPAPVAPAPVAPAPVAPSPAPVAPAPAPPAPVAPVNDPAGAQNYAAGRMASFGWDGNEFRCLVNLWNRESNWRTNAANPYSGAYGIPQSLPGSKMATHGADWQTNYRTQINWGLDYIKYRYGSPCAAWAHSEEVNWY</sequence>
<feature type="signal peptide" evidence="3">
    <location>
        <begin position="1"/>
        <end position="19"/>
    </location>
</feature>
<evidence type="ECO:0000313" key="6">
    <source>
        <dbReference type="Proteomes" id="UP000829758"/>
    </source>
</evidence>
<dbReference type="AlphaFoldDB" id="A0A9X1S9I8"/>
<feature type="compositionally biased region" description="Pro residues" evidence="2">
    <location>
        <begin position="273"/>
        <end position="294"/>
    </location>
</feature>
<evidence type="ECO:0000313" key="4">
    <source>
        <dbReference type="EMBL" id="MCC3273148.1"/>
    </source>
</evidence>
<gene>
    <name evidence="4" type="ORF">LJ755_10465</name>
    <name evidence="5" type="ORF">MUK71_06100</name>
</gene>
<evidence type="ECO:0000256" key="1">
    <source>
        <dbReference type="SAM" id="Coils"/>
    </source>
</evidence>
<keyword evidence="6" id="KW-1185">Reference proteome</keyword>
<evidence type="ECO:0000313" key="7">
    <source>
        <dbReference type="Proteomes" id="UP001155145"/>
    </source>
</evidence>
<evidence type="ECO:0000313" key="5">
    <source>
        <dbReference type="EMBL" id="UON93185.1"/>
    </source>
</evidence>